<dbReference type="Proteomes" id="UP000095286">
    <property type="component" value="Unplaced"/>
</dbReference>
<sequence length="592" mass="68816">MENHIGAGNGPTLNEQGFTAMRERLFVTMIEKISLAYVHNFEGNWPPRGVLRIEIHRNLAELLESEKKFHIQNSYTFCDLNVKNYLMYGEAFLPEELRKQTKPREGNIFGNVFPHEQFISEMSLFSSVFRKIATSDLGFLEVPDDFLYETFDDAFIPRVKEHLVSVVEYSVNQGFLRLAYDVRREYKIPTTVVRLDAESDGCFSHIRNVPFIEFFITYEDSLMTTFRHLDTNFTDKGAFKDLVTGDILYQYVHSKHSKIAYIYAFSCMLIFTIAISLLLRFSHQQIFVFIMNLLHMFELNEPVSFPVAPLLTVILALVGMEALMAEIFLNTSTAFYIIMIVWIADQFDAIVCRTSLSKKYWLRFFYFYHFCFYCYRFSAYSYFPNYALFTSAVFILHSMLYFFHKYELNNHIYTIAMRNLAEANIVTPLATSNNNEPEQGRGHVVRMVYDTNNETRRREIVFDRGSIISTTDAVHIVPTTYGYEELRYDNQGNRVYDPNIPAHNIQVYGRIRQPNISQADAGSSLNTNTFTSSTFTGHDVHVTSRINENNGNSREINFESNVYEVDDGEVASTSGEVDEYARFYRTFREGDE</sequence>
<accession>A0AC35U5P9</accession>
<name>A0AC35U5P9_9BILA</name>
<dbReference type="WBParaSite" id="RSKR_0000773200.1">
    <property type="protein sequence ID" value="RSKR_0000773200.1"/>
    <property type="gene ID" value="RSKR_0000773200"/>
</dbReference>
<proteinExistence type="predicted"/>
<reference evidence="2" key="1">
    <citation type="submission" date="2016-11" db="UniProtKB">
        <authorList>
            <consortium name="WormBaseParasite"/>
        </authorList>
    </citation>
    <scope>IDENTIFICATION</scope>
    <source>
        <strain evidence="2">KR3021</strain>
    </source>
</reference>
<evidence type="ECO:0000313" key="1">
    <source>
        <dbReference type="Proteomes" id="UP000095286"/>
    </source>
</evidence>
<protein>
    <submittedName>
        <fullName evidence="2">Membralin</fullName>
    </submittedName>
</protein>
<organism evidence="1 2">
    <name type="scientific">Rhabditophanes sp. KR3021</name>
    <dbReference type="NCBI Taxonomy" id="114890"/>
    <lineage>
        <taxon>Eukaryota</taxon>
        <taxon>Metazoa</taxon>
        <taxon>Ecdysozoa</taxon>
        <taxon>Nematoda</taxon>
        <taxon>Chromadorea</taxon>
        <taxon>Rhabditida</taxon>
        <taxon>Tylenchina</taxon>
        <taxon>Panagrolaimomorpha</taxon>
        <taxon>Strongyloidoidea</taxon>
        <taxon>Alloionematidae</taxon>
        <taxon>Rhabditophanes</taxon>
    </lineage>
</organism>
<evidence type="ECO:0000313" key="2">
    <source>
        <dbReference type="WBParaSite" id="RSKR_0000773200.1"/>
    </source>
</evidence>